<evidence type="ECO:0000313" key="2">
    <source>
        <dbReference type="EMBL" id="GDZ93136.1"/>
    </source>
</evidence>
<dbReference type="Proteomes" id="UP000299794">
    <property type="component" value="Unassembled WGS sequence"/>
</dbReference>
<evidence type="ECO:0000256" key="1">
    <source>
        <dbReference type="SAM" id="MobiDB-lite"/>
    </source>
</evidence>
<name>A0A4P5ZAU4_PLAAG</name>
<dbReference type="AlphaFoldDB" id="A0A4P5ZAU4"/>
<protein>
    <recommendedName>
        <fullName evidence="4">CRISPR type III-B/RAMP module-associated protein Cmr5</fullName>
    </recommendedName>
</protein>
<proteinExistence type="predicted"/>
<organism evidence="2 3">
    <name type="scientific">Planktothrix agardhii CCAP 1459/11A</name>
    <dbReference type="NCBI Taxonomy" id="282420"/>
    <lineage>
        <taxon>Bacteria</taxon>
        <taxon>Bacillati</taxon>
        <taxon>Cyanobacteriota</taxon>
        <taxon>Cyanophyceae</taxon>
        <taxon>Oscillatoriophycideae</taxon>
        <taxon>Oscillatoriales</taxon>
        <taxon>Microcoleaceae</taxon>
        <taxon>Planktothrix</taxon>
    </lineage>
</organism>
<gene>
    <name evidence="2" type="ORF">PA905_09710</name>
</gene>
<dbReference type="RefSeq" id="WP_141293652.1">
    <property type="nucleotide sequence ID" value="NZ_BJCD01000032.1"/>
</dbReference>
<comment type="caution">
    <text evidence="2">The sequence shown here is derived from an EMBL/GenBank/DDBJ whole genome shotgun (WGS) entry which is preliminary data.</text>
</comment>
<reference evidence="3" key="1">
    <citation type="submission" date="2019-02" db="EMBL/GenBank/DDBJ databases">
        <title>Draft genome sequence of Planktothrix agardhii NIES-905.</title>
        <authorList>
            <person name="Yamaguchi H."/>
            <person name="Suzuki S."/>
            <person name="Kawachi M."/>
        </authorList>
    </citation>
    <scope>NUCLEOTIDE SEQUENCE [LARGE SCALE GENOMIC DNA]</scope>
    <source>
        <strain evidence="3">CCAP 1459/11A</strain>
    </source>
</reference>
<accession>A0A4P5ZAU4</accession>
<evidence type="ECO:0000313" key="3">
    <source>
        <dbReference type="Proteomes" id="UP000299794"/>
    </source>
</evidence>
<evidence type="ECO:0008006" key="4">
    <source>
        <dbReference type="Google" id="ProtNLM"/>
    </source>
</evidence>
<dbReference type="EMBL" id="BJCD01000032">
    <property type="protein sequence ID" value="GDZ93136.1"/>
    <property type="molecule type" value="Genomic_DNA"/>
</dbReference>
<feature type="compositionally biased region" description="Polar residues" evidence="1">
    <location>
        <begin position="7"/>
        <end position="59"/>
    </location>
</feature>
<feature type="region of interest" description="Disordered" evidence="1">
    <location>
        <begin position="1"/>
        <end position="59"/>
    </location>
</feature>
<sequence length="192" mass="21586">MSKKNKSSQFPKGSKPANSYESTAQEKLPNAQTNFHPVVSQNPVIPSPQNSGKSSAMVQPEQMSLTAHQHIQEYLKSSTKANIEKEDLNAVLRLSQHLRVFGLLSAVGYLNQSNAQDNNETRKRTVPVWGLLLGKMLGKTINASNSSERRELMETVAIMARENPSEYMATWRKSLILAEHWNFWARAYTKGE</sequence>